<keyword evidence="3" id="KW-0687">Ribonucleoprotein</keyword>
<dbReference type="GO" id="GO:0005840">
    <property type="term" value="C:ribosome"/>
    <property type="evidence" value="ECO:0007669"/>
    <property type="project" value="UniProtKB-KW"/>
</dbReference>
<proteinExistence type="inferred from homology"/>
<dbReference type="GO" id="GO:0003729">
    <property type="term" value="F:mRNA binding"/>
    <property type="evidence" value="ECO:0007669"/>
    <property type="project" value="TreeGrafter"/>
</dbReference>
<comment type="similarity">
    <text evidence="1">Belongs to the universal ribosomal protein uL13 family.</text>
</comment>
<name>A0A1G1Y941_9BACT</name>
<dbReference type="InterPro" id="IPR005822">
    <property type="entry name" value="Ribosomal_uL13"/>
</dbReference>
<evidence type="ECO:0000256" key="3">
    <source>
        <dbReference type="ARBA" id="ARBA00023274"/>
    </source>
</evidence>
<dbReference type="Pfam" id="PF00572">
    <property type="entry name" value="Ribosomal_L13"/>
    <property type="match status" value="1"/>
</dbReference>
<evidence type="ECO:0000313" key="6">
    <source>
        <dbReference type="Proteomes" id="UP000178385"/>
    </source>
</evidence>
<dbReference type="SUPFAM" id="SSF52161">
    <property type="entry name" value="Ribosomal protein L13"/>
    <property type="match status" value="1"/>
</dbReference>
<evidence type="ECO:0000256" key="1">
    <source>
        <dbReference type="ARBA" id="ARBA00006227"/>
    </source>
</evidence>
<dbReference type="PANTHER" id="PTHR11545">
    <property type="entry name" value="RIBOSOMAL PROTEIN L13"/>
    <property type="match status" value="1"/>
</dbReference>
<dbReference type="GO" id="GO:0006412">
    <property type="term" value="P:translation"/>
    <property type="evidence" value="ECO:0007669"/>
    <property type="project" value="InterPro"/>
</dbReference>
<accession>A0A1G1Y941</accession>
<dbReference type="Proteomes" id="UP000178385">
    <property type="component" value="Unassembled WGS sequence"/>
</dbReference>
<dbReference type="Gene3D" id="3.90.1180.10">
    <property type="entry name" value="Ribosomal protein L13"/>
    <property type="match status" value="1"/>
</dbReference>
<dbReference type="EMBL" id="MHIG01000002">
    <property type="protein sequence ID" value="OGY48240.1"/>
    <property type="molecule type" value="Genomic_DNA"/>
</dbReference>
<dbReference type="CDD" id="cd00392">
    <property type="entry name" value="Ribosomal_L13"/>
    <property type="match status" value="1"/>
</dbReference>
<evidence type="ECO:0000256" key="4">
    <source>
        <dbReference type="ARBA" id="ARBA00035499"/>
    </source>
</evidence>
<keyword evidence="2 5" id="KW-0689">Ribosomal protein</keyword>
<dbReference type="PANTHER" id="PTHR11545:SF41">
    <property type="entry name" value="50S RIBOSOMAL PROTEIN L13, CHLOROPLASTIC"/>
    <property type="match status" value="1"/>
</dbReference>
<dbReference type="AlphaFoldDB" id="A0A1G1Y941"/>
<dbReference type="GO" id="GO:1990904">
    <property type="term" value="C:ribonucleoprotein complex"/>
    <property type="evidence" value="ECO:0007669"/>
    <property type="project" value="UniProtKB-KW"/>
</dbReference>
<dbReference type="GO" id="GO:0003735">
    <property type="term" value="F:structural constituent of ribosome"/>
    <property type="evidence" value="ECO:0007669"/>
    <property type="project" value="InterPro"/>
</dbReference>
<evidence type="ECO:0000313" key="5">
    <source>
        <dbReference type="EMBL" id="OGY48240.1"/>
    </source>
</evidence>
<gene>
    <name evidence="5" type="ORF">A2840_00560</name>
</gene>
<dbReference type="GO" id="GO:0017148">
    <property type="term" value="P:negative regulation of translation"/>
    <property type="evidence" value="ECO:0007669"/>
    <property type="project" value="TreeGrafter"/>
</dbReference>
<comment type="caution">
    <text evidence="5">The sequence shown here is derived from an EMBL/GenBank/DDBJ whole genome shotgun (WGS) entry which is preliminary data.</text>
</comment>
<dbReference type="NCBIfam" id="TIGR01066">
    <property type="entry name" value="rplM_bact"/>
    <property type="match status" value="1"/>
</dbReference>
<protein>
    <recommendedName>
        <fullName evidence="4">50S ribosomal protein L13</fullName>
    </recommendedName>
</protein>
<organism evidence="5 6">
    <name type="scientific">Candidatus Buchananbacteria bacterium RIFCSPHIGHO2_01_FULL_47_11b</name>
    <dbReference type="NCBI Taxonomy" id="1797537"/>
    <lineage>
        <taxon>Bacteria</taxon>
        <taxon>Candidatus Buchananiibacteriota</taxon>
    </lineage>
</organism>
<dbReference type="InterPro" id="IPR005823">
    <property type="entry name" value="Ribosomal_uL13_bac-type"/>
</dbReference>
<dbReference type="InterPro" id="IPR036899">
    <property type="entry name" value="Ribosomal_uL13_sf"/>
</dbReference>
<reference evidence="5 6" key="1">
    <citation type="journal article" date="2016" name="Nat. Commun.">
        <title>Thousands of microbial genomes shed light on interconnected biogeochemical processes in an aquifer system.</title>
        <authorList>
            <person name="Anantharaman K."/>
            <person name="Brown C.T."/>
            <person name="Hug L.A."/>
            <person name="Sharon I."/>
            <person name="Castelle C.J."/>
            <person name="Probst A.J."/>
            <person name="Thomas B.C."/>
            <person name="Singh A."/>
            <person name="Wilkins M.J."/>
            <person name="Karaoz U."/>
            <person name="Brodie E.L."/>
            <person name="Williams K.H."/>
            <person name="Hubbard S.S."/>
            <person name="Banfield J.F."/>
        </authorList>
    </citation>
    <scope>NUCLEOTIDE SEQUENCE [LARGE SCALE GENOMIC DNA]</scope>
</reference>
<evidence type="ECO:0000256" key="2">
    <source>
        <dbReference type="ARBA" id="ARBA00022980"/>
    </source>
</evidence>
<sequence>MNGKQPTKIDITVEARGKSLGRLASEVAHLLQGKHLASYRPNKPALAYVLVTHLSEVKLDPVSKDGKVYYRSSLRPGGLKKRSFNEWFQKDPQEVTRHMVYGMLPKNKLRKILIKHLTFI</sequence>
<dbReference type="PIRSF" id="PIRSF002181">
    <property type="entry name" value="Ribosomal_L13"/>
    <property type="match status" value="1"/>
</dbReference>